<gene>
    <name evidence="6" type="ORF">TI39_contig459g00032</name>
</gene>
<dbReference type="PANTHER" id="PTHR44329">
    <property type="entry name" value="SERINE/THREONINE-PROTEIN KINASE TNNI3K-RELATED"/>
    <property type="match status" value="1"/>
</dbReference>
<dbReference type="GO" id="GO:0005524">
    <property type="term" value="F:ATP binding"/>
    <property type="evidence" value="ECO:0007669"/>
    <property type="project" value="UniProtKB-KW"/>
</dbReference>
<dbReference type="InterPro" id="IPR051681">
    <property type="entry name" value="Ser/Thr_Kinases-Pseudokinases"/>
</dbReference>
<dbReference type="PROSITE" id="PS50011">
    <property type="entry name" value="PROTEIN_KINASE_DOM"/>
    <property type="match status" value="1"/>
</dbReference>
<dbReference type="PANTHER" id="PTHR44329:SF288">
    <property type="entry name" value="MITOGEN-ACTIVATED PROTEIN KINASE KINASE KINASE 20"/>
    <property type="match status" value="1"/>
</dbReference>
<dbReference type="InterPro" id="IPR011009">
    <property type="entry name" value="Kinase-like_dom_sf"/>
</dbReference>
<evidence type="ECO:0000256" key="4">
    <source>
        <dbReference type="ARBA" id="ARBA00022840"/>
    </source>
</evidence>
<dbReference type="GO" id="GO:0004674">
    <property type="term" value="F:protein serine/threonine kinase activity"/>
    <property type="evidence" value="ECO:0007669"/>
    <property type="project" value="UniProtKB-KW"/>
</dbReference>
<keyword evidence="3 6" id="KW-0418">Kinase</keyword>
<organism evidence="6 7">
    <name type="scientific">Zymoseptoria brevis</name>
    <dbReference type="NCBI Taxonomy" id="1047168"/>
    <lineage>
        <taxon>Eukaryota</taxon>
        <taxon>Fungi</taxon>
        <taxon>Dikarya</taxon>
        <taxon>Ascomycota</taxon>
        <taxon>Pezizomycotina</taxon>
        <taxon>Dothideomycetes</taxon>
        <taxon>Dothideomycetidae</taxon>
        <taxon>Mycosphaerellales</taxon>
        <taxon>Mycosphaerellaceae</taxon>
        <taxon>Zymoseptoria</taxon>
    </lineage>
</organism>
<evidence type="ECO:0000259" key="5">
    <source>
        <dbReference type="PROSITE" id="PS50011"/>
    </source>
</evidence>
<dbReference type="OrthoDB" id="1668230at2759"/>
<reference evidence="6 7" key="1">
    <citation type="submission" date="2015-03" db="EMBL/GenBank/DDBJ databases">
        <title>RNA-seq based gene annotation and comparative genomics of four Zymoseptoria species reveal species-specific pathogenicity related genes and transposable element activity.</title>
        <authorList>
            <person name="Grandaubert J."/>
            <person name="Bhattacharyya A."/>
            <person name="Stukenbrock E.H."/>
        </authorList>
    </citation>
    <scope>NUCLEOTIDE SEQUENCE [LARGE SCALE GENOMIC DNA]</scope>
    <source>
        <strain evidence="6 7">Zb18110</strain>
    </source>
</reference>
<accession>A0A0F4GNM2</accession>
<protein>
    <submittedName>
        <fullName evidence="6">Serine/threonine protein kinase</fullName>
    </submittedName>
</protein>
<dbReference type="EMBL" id="LAFY01000451">
    <property type="protein sequence ID" value="KJX97805.1"/>
    <property type="molecule type" value="Genomic_DNA"/>
</dbReference>
<evidence type="ECO:0000313" key="7">
    <source>
        <dbReference type="Proteomes" id="UP000033647"/>
    </source>
</evidence>
<dbReference type="STRING" id="1047168.A0A0F4GNM2"/>
<feature type="domain" description="Protein kinase" evidence="5">
    <location>
        <begin position="12"/>
        <end position="280"/>
    </location>
</feature>
<evidence type="ECO:0000256" key="2">
    <source>
        <dbReference type="ARBA" id="ARBA00022741"/>
    </source>
</evidence>
<dbReference type="SUPFAM" id="SSF56112">
    <property type="entry name" value="Protein kinase-like (PK-like)"/>
    <property type="match status" value="1"/>
</dbReference>
<dbReference type="InterPro" id="IPR001245">
    <property type="entry name" value="Ser-Thr/Tyr_kinase_cat_dom"/>
</dbReference>
<keyword evidence="6" id="KW-0723">Serine/threonine-protein kinase</keyword>
<evidence type="ECO:0000256" key="1">
    <source>
        <dbReference type="ARBA" id="ARBA00022679"/>
    </source>
</evidence>
<evidence type="ECO:0000256" key="3">
    <source>
        <dbReference type="ARBA" id="ARBA00022777"/>
    </source>
</evidence>
<keyword evidence="1" id="KW-0808">Transferase</keyword>
<evidence type="ECO:0000313" key="6">
    <source>
        <dbReference type="EMBL" id="KJX97805.1"/>
    </source>
</evidence>
<dbReference type="Proteomes" id="UP000033647">
    <property type="component" value="Unassembled WGS sequence"/>
</dbReference>
<comment type="caution">
    <text evidence="6">The sequence shown here is derived from an EMBL/GenBank/DDBJ whole genome shotgun (WGS) entry which is preliminary data.</text>
</comment>
<proteinExistence type="predicted"/>
<dbReference type="Pfam" id="PF07714">
    <property type="entry name" value="PK_Tyr_Ser-Thr"/>
    <property type="match status" value="1"/>
</dbReference>
<keyword evidence="2" id="KW-0547">Nucleotide-binding</keyword>
<dbReference type="AlphaFoldDB" id="A0A0F4GNM2"/>
<sequence length="280" mass="30659">MSPSDAPVASTEPTLEIISGGATGLVKLRANSPLVEKAPYPYSEDAQQSIRDLNREFIAYKRLPLHPRLLQLHPDSTPEKLVLPYLHHGCLHQFLRAPFDISSPTPSSPGSLLRTPPPPMVTPLQRLQFAADAAEGVSVLHSAGIVHGDINAWNFLLDDEFRLCIIDFSGSTFDGVRGSALEGYRYCLPRPFKDPSTVRTDLFALGSVLYEIATGEAPYQRCEDEEAVELFEQGIFPSVKEFQLGSIILGCWQGVYSSALSVFEDIQAQQSNLDGDGDGI</sequence>
<name>A0A0F4GNM2_9PEZI</name>
<dbReference type="InterPro" id="IPR000719">
    <property type="entry name" value="Prot_kinase_dom"/>
</dbReference>
<keyword evidence="4" id="KW-0067">ATP-binding</keyword>
<dbReference type="Gene3D" id="1.10.510.10">
    <property type="entry name" value="Transferase(Phosphotransferase) domain 1"/>
    <property type="match status" value="1"/>
</dbReference>
<keyword evidence="7" id="KW-1185">Reference proteome</keyword>